<dbReference type="EMBL" id="WUBL01000138">
    <property type="protein sequence ID" value="KAF2964752.1"/>
    <property type="molecule type" value="Genomic_DNA"/>
</dbReference>
<feature type="compositionally biased region" description="Polar residues" evidence="1">
    <location>
        <begin position="1"/>
        <end position="16"/>
    </location>
</feature>
<comment type="caution">
    <text evidence="3">The sequence shown here is derived from an EMBL/GenBank/DDBJ whole genome shotgun (WGS) entry which is preliminary data.</text>
</comment>
<dbReference type="InterPro" id="IPR011990">
    <property type="entry name" value="TPR-like_helical_dom_sf"/>
</dbReference>
<dbReference type="Gene3D" id="3.40.50.300">
    <property type="entry name" value="P-loop containing nucleotide triphosphate hydrolases"/>
    <property type="match status" value="1"/>
</dbReference>
<reference evidence="3 4" key="1">
    <citation type="submission" date="2019-12" db="EMBL/GenBank/DDBJ databases">
        <title>Draft genome sequence of the ascomycete Xylaria multiplex DSM 110363.</title>
        <authorList>
            <person name="Buettner E."/>
            <person name="Kellner H."/>
        </authorList>
    </citation>
    <scope>NUCLEOTIDE SEQUENCE [LARGE SCALE GENOMIC DNA]</scope>
    <source>
        <strain evidence="3 4">DSM 110363</strain>
    </source>
</reference>
<feature type="domain" description="DUF7779" evidence="2">
    <location>
        <begin position="380"/>
        <end position="462"/>
    </location>
</feature>
<dbReference type="AlphaFoldDB" id="A0A7C8MHI6"/>
<evidence type="ECO:0000313" key="4">
    <source>
        <dbReference type="Proteomes" id="UP000481858"/>
    </source>
</evidence>
<sequence>MTPSQKASAKTRQPAKSQPWKAWFEPVKDADKIPSVPMKVIETFDDGQNASGPVDIIATEYMFKLMVVYLSPWNVVNRKGCCAMICGRENPGWRAIYDQTIHIIFIDSINNTTHGDFNKAFSRCAWSEIGESKTKRQDLDTLKDSTFLSKLKALCDQFNANISHYNTTGFYGEKETAYSIPRMLGYTSRKHRQLIPKELESLFKSTHTSIALDCDHEELNKPWLLIFDNVEKAVEDNSSSLGDFWPTGDKGSILITTRNDSVLGPLFRLNATIEYISGLPMQDSIDYLFKVTGIRQTNLNYEHAETIYERIRGHPLSLVTIASIVSSKRIDFKEYIDLYPNLRLFDEAQTISGPETYYPYSMSTAFHTALSGIEDSVGDNNAWRLLHLLSFLDPDGVEEEDLRQGAVGSNQPTLQDIVDHRSFEENRSLLCERNAIGRNTELKTLLMHRLTQDYCHSKMTSQSAQVAFDSAFYLLHKLWPVPERHSRHQQELWPTQERLVNHVVSLGNYWKISQEFNESTSLKASIQFAELLYNSAWYFYERGNFSSADTLLKVAKMYCHTNPTNCQVVLADIYGAYGSRYSECNEAQACFDNFSEQHRYIQTSIQLGLLKSPDIREALAEAGIGVGKMALKKYAEAEKAFRNCLEIWKDCPGEPSIYVPHLGVCLTLQGKLSEAEKLLTNIIAQRAAQFGERDRTSFRTGVIYLAYGNLQIKQKRFEEAYRTHLFAMEMLAETVGKEHHRYADACYKVGWHQHRRNELDAARNEEARVYFKLGEIAAKKGSLVEAKGNRDKAEQCRKIVHGQQDLPLGLEEDYDESIMFWSR</sequence>
<keyword evidence="4" id="KW-1185">Reference proteome</keyword>
<accession>A0A7C8MHI6</accession>
<protein>
    <recommendedName>
        <fullName evidence="2">DUF7779 domain-containing protein</fullName>
    </recommendedName>
</protein>
<dbReference type="InterPro" id="IPR027417">
    <property type="entry name" value="P-loop_NTPase"/>
</dbReference>
<dbReference type="OrthoDB" id="6161812at2759"/>
<dbReference type="Pfam" id="PF25000">
    <property type="entry name" value="DUF7779"/>
    <property type="match status" value="1"/>
</dbReference>
<dbReference type="SUPFAM" id="SSF52540">
    <property type="entry name" value="P-loop containing nucleoside triphosphate hydrolases"/>
    <property type="match status" value="1"/>
</dbReference>
<dbReference type="InterPro" id="IPR056681">
    <property type="entry name" value="DUF7779"/>
</dbReference>
<name>A0A7C8MHI6_9PEZI</name>
<evidence type="ECO:0000256" key="1">
    <source>
        <dbReference type="SAM" id="MobiDB-lite"/>
    </source>
</evidence>
<organism evidence="3 4">
    <name type="scientific">Xylaria multiplex</name>
    <dbReference type="NCBI Taxonomy" id="323545"/>
    <lineage>
        <taxon>Eukaryota</taxon>
        <taxon>Fungi</taxon>
        <taxon>Dikarya</taxon>
        <taxon>Ascomycota</taxon>
        <taxon>Pezizomycotina</taxon>
        <taxon>Sordariomycetes</taxon>
        <taxon>Xylariomycetidae</taxon>
        <taxon>Xylariales</taxon>
        <taxon>Xylariaceae</taxon>
        <taxon>Xylaria</taxon>
    </lineage>
</organism>
<dbReference type="InParanoid" id="A0A7C8MHI6"/>
<dbReference type="Gene3D" id="1.25.40.10">
    <property type="entry name" value="Tetratricopeptide repeat domain"/>
    <property type="match status" value="1"/>
</dbReference>
<dbReference type="Proteomes" id="UP000481858">
    <property type="component" value="Unassembled WGS sequence"/>
</dbReference>
<gene>
    <name evidence="3" type="ORF">GQX73_g8835</name>
</gene>
<feature type="region of interest" description="Disordered" evidence="1">
    <location>
        <begin position="1"/>
        <end position="20"/>
    </location>
</feature>
<dbReference type="SUPFAM" id="SSF48452">
    <property type="entry name" value="TPR-like"/>
    <property type="match status" value="1"/>
</dbReference>
<evidence type="ECO:0000259" key="2">
    <source>
        <dbReference type="Pfam" id="PF25000"/>
    </source>
</evidence>
<evidence type="ECO:0000313" key="3">
    <source>
        <dbReference type="EMBL" id="KAF2964752.1"/>
    </source>
</evidence>
<proteinExistence type="predicted"/>